<protein>
    <recommendedName>
        <fullName evidence="4">Regulatory protein zeste</fullName>
    </recommendedName>
</protein>
<evidence type="ECO:0000313" key="2">
    <source>
        <dbReference type="EMBL" id="KAL3108818.1"/>
    </source>
</evidence>
<sequence>MFTKEMTARLLELIQTNKNRLFPGTRHADAARIQKEAWLEVTAVLNTEFPGEVPAGGFKVQQVQTRWKNLRQAGKEDAQKAKKHALGTGGGPEAPKIPENSVKVIEMFGSSASFSGVPGGAETSSMAGDIVSMEGYDIDYKMYDELEEKTFAQLSKVPASPAFLAGGDNRKRRFDSPSGSGRGSPSVSSRPSSRPLSSEISDLQMKVLQGELEQKMAFACFVPPPENGDSDEDIDDDQHGLGRHPKIFLERKNLIETMSDQDLIKRFRFDRTDLYGFTEAGVECQLDGHCKDISRSTPSSTVCSKCYSCTFKNCCNKVYASPYAKCRIKGWRRSGYKGNVPVKIGVPSKKRDAGCSKGNPCKKGYKCVAYKKGDDRGFCWRGPQGDGGPSYFALAIAIAGLVILL</sequence>
<proteinExistence type="predicted"/>
<evidence type="ECO:0000313" key="3">
    <source>
        <dbReference type="Proteomes" id="UP001620626"/>
    </source>
</evidence>
<dbReference type="EMBL" id="JBICBT010000582">
    <property type="protein sequence ID" value="KAL3108818.1"/>
    <property type="molecule type" value="Genomic_DNA"/>
</dbReference>
<feature type="region of interest" description="Disordered" evidence="1">
    <location>
        <begin position="162"/>
        <end position="199"/>
    </location>
</feature>
<dbReference type="Proteomes" id="UP001620626">
    <property type="component" value="Unassembled WGS sequence"/>
</dbReference>
<feature type="compositionally biased region" description="Low complexity" evidence="1">
    <location>
        <begin position="176"/>
        <end position="198"/>
    </location>
</feature>
<evidence type="ECO:0000256" key="1">
    <source>
        <dbReference type="SAM" id="MobiDB-lite"/>
    </source>
</evidence>
<keyword evidence="3" id="KW-1185">Reference proteome</keyword>
<gene>
    <name evidence="2" type="ORF">niasHT_014994</name>
</gene>
<feature type="region of interest" description="Disordered" evidence="1">
    <location>
        <begin position="73"/>
        <end position="97"/>
    </location>
</feature>
<name>A0ABD2L0T4_9BILA</name>
<accession>A0ABD2L0T4</accession>
<comment type="caution">
    <text evidence="2">The sequence shown here is derived from an EMBL/GenBank/DDBJ whole genome shotgun (WGS) entry which is preliminary data.</text>
</comment>
<evidence type="ECO:0008006" key="4">
    <source>
        <dbReference type="Google" id="ProtNLM"/>
    </source>
</evidence>
<reference evidence="2 3" key="1">
    <citation type="submission" date="2024-10" db="EMBL/GenBank/DDBJ databases">
        <authorList>
            <person name="Kim D."/>
        </authorList>
    </citation>
    <scope>NUCLEOTIDE SEQUENCE [LARGE SCALE GENOMIC DNA]</scope>
    <source>
        <strain evidence="2">BH-2024</strain>
    </source>
</reference>
<dbReference type="AlphaFoldDB" id="A0ABD2L0T4"/>
<organism evidence="2 3">
    <name type="scientific">Heterodera trifolii</name>
    <dbReference type="NCBI Taxonomy" id="157864"/>
    <lineage>
        <taxon>Eukaryota</taxon>
        <taxon>Metazoa</taxon>
        <taxon>Ecdysozoa</taxon>
        <taxon>Nematoda</taxon>
        <taxon>Chromadorea</taxon>
        <taxon>Rhabditida</taxon>
        <taxon>Tylenchina</taxon>
        <taxon>Tylenchomorpha</taxon>
        <taxon>Tylenchoidea</taxon>
        <taxon>Heteroderidae</taxon>
        <taxon>Heteroderinae</taxon>
        <taxon>Heterodera</taxon>
    </lineage>
</organism>